<keyword evidence="2" id="KW-0540">Nuclease</keyword>
<sequence>MTAQPQPYITEEAYLEQERRSITKSEYYDGQIYAMTGAKEPHNLIASNVLASLHGQLRRKPCRVYPSDMRVKVLRTGLNTYPDVVVVCGQPEFVDEKRDTLINPTVIVEVLSPSTERYDRGVKFRHYRAIETLRDYILIAQDRQYLEHYTRQENGQWLLEEASDMTAHITLESIACTLSLEDTYEKVELEEDANDLPLDPRVE</sequence>
<dbReference type="RefSeq" id="WP_135477402.1">
    <property type="nucleotide sequence ID" value="NZ_SIJK02000008.1"/>
</dbReference>
<proteinExistence type="predicted"/>
<reference evidence="2 3" key="1">
    <citation type="submission" date="2021-03" db="EMBL/GenBank/DDBJ databases">
        <authorList>
            <person name="Grouzdev D.S."/>
        </authorList>
    </citation>
    <scope>NUCLEOTIDE SEQUENCE [LARGE SCALE GENOMIC DNA]</scope>
    <source>
        <strain evidence="2 3">M50-1</strain>
    </source>
</reference>
<dbReference type="InterPro" id="IPR008538">
    <property type="entry name" value="Uma2"/>
</dbReference>
<dbReference type="CDD" id="cd06260">
    <property type="entry name" value="DUF820-like"/>
    <property type="match status" value="1"/>
</dbReference>
<dbReference type="Gene3D" id="3.90.1570.10">
    <property type="entry name" value="tt1808, chain A"/>
    <property type="match status" value="1"/>
</dbReference>
<name>A0ABS4D7F4_9CHLR</name>
<dbReference type="GO" id="GO:0004519">
    <property type="term" value="F:endonuclease activity"/>
    <property type="evidence" value="ECO:0007669"/>
    <property type="project" value="UniProtKB-KW"/>
</dbReference>
<evidence type="ECO:0000313" key="3">
    <source>
        <dbReference type="Proteomes" id="UP001193081"/>
    </source>
</evidence>
<evidence type="ECO:0000259" key="1">
    <source>
        <dbReference type="Pfam" id="PF05685"/>
    </source>
</evidence>
<feature type="domain" description="Putative restriction endonuclease" evidence="1">
    <location>
        <begin position="12"/>
        <end position="174"/>
    </location>
</feature>
<accession>A0ABS4D7F4</accession>
<dbReference type="PANTHER" id="PTHR36558">
    <property type="entry name" value="GLR1098 PROTEIN"/>
    <property type="match status" value="1"/>
</dbReference>
<dbReference type="InterPro" id="IPR011335">
    <property type="entry name" value="Restrct_endonuc-II-like"/>
</dbReference>
<dbReference type="EMBL" id="SIJK02000008">
    <property type="protein sequence ID" value="MBP1465354.1"/>
    <property type="molecule type" value="Genomic_DNA"/>
</dbReference>
<comment type="caution">
    <text evidence="2">The sequence shown here is derived from an EMBL/GenBank/DDBJ whole genome shotgun (WGS) entry which is preliminary data.</text>
</comment>
<dbReference type="SUPFAM" id="SSF52980">
    <property type="entry name" value="Restriction endonuclease-like"/>
    <property type="match status" value="1"/>
</dbReference>
<dbReference type="Pfam" id="PF05685">
    <property type="entry name" value="Uma2"/>
    <property type="match status" value="1"/>
</dbReference>
<gene>
    <name evidence="2" type="ORF">EYB53_006520</name>
</gene>
<evidence type="ECO:0000313" key="2">
    <source>
        <dbReference type="EMBL" id="MBP1465354.1"/>
    </source>
</evidence>
<dbReference type="Proteomes" id="UP001193081">
    <property type="component" value="Unassembled WGS sequence"/>
</dbReference>
<keyword evidence="3" id="KW-1185">Reference proteome</keyword>
<protein>
    <submittedName>
        <fullName evidence="2">Uma2 family endonuclease</fullName>
    </submittedName>
</protein>
<dbReference type="InterPro" id="IPR012296">
    <property type="entry name" value="Nuclease_put_TT1808"/>
</dbReference>
<organism evidence="2 3">
    <name type="scientific">Candidatus Chloroploca mongolica</name>
    <dbReference type="NCBI Taxonomy" id="2528176"/>
    <lineage>
        <taxon>Bacteria</taxon>
        <taxon>Bacillati</taxon>
        <taxon>Chloroflexota</taxon>
        <taxon>Chloroflexia</taxon>
        <taxon>Chloroflexales</taxon>
        <taxon>Chloroflexineae</taxon>
        <taxon>Oscillochloridaceae</taxon>
        <taxon>Candidatus Chloroploca</taxon>
    </lineage>
</organism>
<keyword evidence="2" id="KW-0378">Hydrolase</keyword>
<dbReference type="PANTHER" id="PTHR36558:SF1">
    <property type="entry name" value="RESTRICTION ENDONUCLEASE DOMAIN-CONTAINING PROTEIN-RELATED"/>
    <property type="match status" value="1"/>
</dbReference>
<keyword evidence="2" id="KW-0255">Endonuclease</keyword>